<feature type="transmembrane region" description="Helical" evidence="1">
    <location>
        <begin position="112"/>
        <end position="136"/>
    </location>
</feature>
<dbReference type="Proteomes" id="UP001457282">
    <property type="component" value="Unassembled WGS sequence"/>
</dbReference>
<protein>
    <submittedName>
        <fullName evidence="2">Uncharacterized protein</fullName>
    </submittedName>
</protein>
<sequence length="142" mass="15652">MSTEVHYFCSTAGQFEDTPFNGETPSNMVVIRFMLFRQVGSQSIDAPEDQIAWDEIKRDWHTEILAELLSNEIGVPDVKQPTIINQIFQAVELADIPGVPVTSIISDATIPYYAALSWPMLLAVSAGGVIAAVLLCRLLKRS</sequence>
<proteinExistence type="predicted"/>
<evidence type="ECO:0000313" key="3">
    <source>
        <dbReference type="Proteomes" id="UP001457282"/>
    </source>
</evidence>
<keyword evidence="1" id="KW-1133">Transmembrane helix</keyword>
<dbReference type="AlphaFoldDB" id="A0AAW1Y8T5"/>
<dbReference type="EMBL" id="JBEDUW010000002">
    <property type="protein sequence ID" value="KAK9944890.1"/>
    <property type="molecule type" value="Genomic_DNA"/>
</dbReference>
<gene>
    <name evidence="2" type="ORF">M0R45_010433</name>
</gene>
<keyword evidence="1" id="KW-0472">Membrane</keyword>
<name>A0AAW1Y8T5_RUBAR</name>
<comment type="caution">
    <text evidence="2">The sequence shown here is derived from an EMBL/GenBank/DDBJ whole genome shotgun (WGS) entry which is preliminary data.</text>
</comment>
<keyword evidence="3" id="KW-1185">Reference proteome</keyword>
<organism evidence="2 3">
    <name type="scientific">Rubus argutus</name>
    <name type="common">Southern blackberry</name>
    <dbReference type="NCBI Taxonomy" id="59490"/>
    <lineage>
        <taxon>Eukaryota</taxon>
        <taxon>Viridiplantae</taxon>
        <taxon>Streptophyta</taxon>
        <taxon>Embryophyta</taxon>
        <taxon>Tracheophyta</taxon>
        <taxon>Spermatophyta</taxon>
        <taxon>Magnoliopsida</taxon>
        <taxon>eudicotyledons</taxon>
        <taxon>Gunneridae</taxon>
        <taxon>Pentapetalae</taxon>
        <taxon>rosids</taxon>
        <taxon>fabids</taxon>
        <taxon>Rosales</taxon>
        <taxon>Rosaceae</taxon>
        <taxon>Rosoideae</taxon>
        <taxon>Rosoideae incertae sedis</taxon>
        <taxon>Rubus</taxon>
    </lineage>
</organism>
<evidence type="ECO:0000313" key="2">
    <source>
        <dbReference type="EMBL" id="KAK9944890.1"/>
    </source>
</evidence>
<keyword evidence="1" id="KW-0812">Transmembrane</keyword>
<evidence type="ECO:0000256" key="1">
    <source>
        <dbReference type="SAM" id="Phobius"/>
    </source>
</evidence>
<reference evidence="2 3" key="1">
    <citation type="journal article" date="2023" name="G3 (Bethesda)">
        <title>A chromosome-length genome assembly and annotation of blackberry (Rubus argutus, cv. 'Hillquist').</title>
        <authorList>
            <person name="Bruna T."/>
            <person name="Aryal R."/>
            <person name="Dudchenko O."/>
            <person name="Sargent D.J."/>
            <person name="Mead D."/>
            <person name="Buti M."/>
            <person name="Cavallini A."/>
            <person name="Hytonen T."/>
            <person name="Andres J."/>
            <person name="Pham M."/>
            <person name="Weisz D."/>
            <person name="Mascagni F."/>
            <person name="Usai G."/>
            <person name="Natali L."/>
            <person name="Bassil N."/>
            <person name="Fernandez G.E."/>
            <person name="Lomsadze A."/>
            <person name="Armour M."/>
            <person name="Olukolu B."/>
            <person name="Poorten T."/>
            <person name="Britton C."/>
            <person name="Davik J."/>
            <person name="Ashrafi H."/>
            <person name="Aiden E.L."/>
            <person name="Borodovsky M."/>
            <person name="Worthington M."/>
        </authorList>
    </citation>
    <scope>NUCLEOTIDE SEQUENCE [LARGE SCALE GENOMIC DNA]</scope>
    <source>
        <strain evidence="2">PI 553951</strain>
    </source>
</reference>
<accession>A0AAW1Y8T5</accession>